<dbReference type="Proteomes" id="UP001060170">
    <property type="component" value="Chromosome 13"/>
</dbReference>
<reference evidence="2" key="1">
    <citation type="journal article" date="2018" name="BMC Genomics">
        <title>Genomic insights into host adaptation between the wheat stripe rust pathogen (Puccinia striiformis f. sp. tritici) and the barley stripe rust pathogen (Puccinia striiformis f. sp. hordei).</title>
        <authorList>
            <person name="Xia C."/>
            <person name="Wang M."/>
            <person name="Yin C."/>
            <person name="Cornejo O.E."/>
            <person name="Hulbert S.H."/>
            <person name="Chen X."/>
        </authorList>
    </citation>
    <scope>NUCLEOTIDE SEQUENCE [LARGE SCALE GENOMIC DNA]</scope>
    <source>
        <strain evidence="2">93-210</strain>
    </source>
</reference>
<comment type="caution">
    <text evidence="1">The sequence shown here is derived from an EMBL/GenBank/DDBJ whole genome shotgun (WGS) entry which is preliminary data.</text>
</comment>
<evidence type="ECO:0000313" key="2">
    <source>
        <dbReference type="Proteomes" id="UP001060170"/>
    </source>
</evidence>
<accession>A0ACC0DYZ9</accession>
<dbReference type="EMBL" id="CM045877">
    <property type="protein sequence ID" value="KAI7941000.1"/>
    <property type="molecule type" value="Genomic_DNA"/>
</dbReference>
<proteinExistence type="predicted"/>
<keyword evidence="2" id="KW-1185">Reference proteome</keyword>
<reference evidence="2" key="2">
    <citation type="journal article" date="2018" name="Mol. Plant Microbe Interact.">
        <title>Genome sequence resources for the wheat stripe rust pathogen (Puccinia striiformis f. sp. tritici) and the barley stripe rust pathogen (Puccinia striiformis f. sp. hordei).</title>
        <authorList>
            <person name="Xia C."/>
            <person name="Wang M."/>
            <person name="Yin C."/>
            <person name="Cornejo O.E."/>
            <person name="Hulbert S.H."/>
            <person name="Chen X."/>
        </authorList>
    </citation>
    <scope>NUCLEOTIDE SEQUENCE [LARGE SCALE GENOMIC DNA]</scope>
    <source>
        <strain evidence="2">93-210</strain>
    </source>
</reference>
<gene>
    <name evidence="1" type="ORF">MJO28_013285</name>
</gene>
<reference evidence="1 2" key="3">
    <citation type="journal article" date="2022" name="Microbiol. Spectr.">
        <title>Folding features and dynamics of 3D genome architecture in plant fungal pathogens.</title>
        <authorList>
            <person name="Xia C."/>
        </authorList>
    </citation>
    <scope>NUCLEOTIDE SEQUENCE [LARGE SCALE GENOMIC DNA]</scope>
    <source>
        <strain evidence="1 2">93-210</strain>
    </source>
</reference>
<sequence length="413" mass="45823">MVSIQLQDHMQCARWCATSSPADVKGLFRVVPEAEPSDFQAMRMGYININRAARVCISWPSTLVSRKSAQSHSRKLHSTSTTMAQQNIVSLVSPQEVQANGLGSYRILDSSFHLPNSGRSAIEEFRKGPRLPNARLFDHEAIADTGYTIDGTVKLGHMQPDLATFKREVERLGLTRNDHLLVYDSVGIFSAPRAAWLLNAYGHPKVSVLDGGLPRWIKEDCPIESGPSPIIPDRSEYELAGFDENSAREKVISYEDLVLNFKKPIHEERMIVFDARLRARFLGTDPEPRPGLSSGHIPESLSLPFTSLLTQPSTSDPYRQYLSPEKLDEVFLKTLNNDQSKWDQIKNGQKGVIVSCGSGMTACIIWLALSVAHGSHPGSNSLQSVKLFDESWTGYALRKNSVIVTDLNSKTSS</sequence>
<name>A0ACC0DYZ9_9BASI</name>
<protein>
    <submittedName>
        <fullName evidence="1">Uncharacterized protein</fullName>
    </submittedName>
</protein>
<organism evidence="1 2">
    <name type="scientific">Puccinia striiformis f. sp. tritici</name>
    <dbReference type="NCBI Taxonomy" id="168172"/>
    <lineage>
        <taxon>Eukaryota</taxon>
        <taxon>Fungi</taxon>
        <taxon>Dikarya</taxon>
        <taxon>Basidiomycota</taxon>
        <taxon>Pucciniomycotina</taxon>
        <taxon>Pucciniomycetes</taxon>
        <taxon>Pucciniales</taxon>
        <taxon>Pucciniaceae</taxon>
        <taxon>Puccinia</taxon>
    </lineage>
</organism>
<evidence type="ECO:0000313" key="1">
    <source>
        <dbReference type="EMBL" id="KAI7941000.1"/>
    </source>
</evidence>